<protein>
    <recommendedName>
        <fullName evidence="7">Glycosyl transferase family 2</fullName>
    </recommendedName>
</protein>
<evidence type="ECO:0008006" key="7">
    <source>
        <dbReference type="Google" id="ProtNLM"/>
    </source>
</evidence>
<dbReference type="RefSeq" id="WP_070125754.1">
    <property type="nucleotide sequence ID" value="NZ_MDHN01000029.1"/>
</dbReference>
<accession>A0A1E7Z9I1</accession>
<comment type="subcellular location">
    <subcellularLocation>
        <location evidence="1">Membrane</location>
    </subcellularLocation>
</comment>
<keyword evidence="6" id="KW-1185">Reference proteome</keyword>
<name>A0A1E7Z9I1_9ALTE</name>
<comment type="caution">
    <text evidence="5">The sequence shown here is derived from an EMBL/GenBank/DDBJ whole genome shotgun (WGS) entry which is preliminary data.</text>
</comment>
<keyword evidence="4" id="KW-0472">Membrane</keyword>
<evidence type="ECO:0000256" key="1">
    <source>
        <dbReference type="ARBA" id="ARBA00004370"/>
    </source>
</evidence>
<evidence type="ECO:0000256" key="4">
    <source>
        <dbReference type="ARBA" id="ARBA00023136"/>
    </source>
</evidence>
<dbReference type="OrthoDB" id="3760425at2"/>
<dbReference type="GO" id="GO:0016020">
    <property type="term" value="C:membrane"/>
    <property type="evidence" value="ECO:0007669"/>
    <property type="project" value="UniProtKB-SubCell"/>
</dbReference>
<dbReference type="EMBL" id="MDHN01000029">
    <property type="protein sequence ID" value="OFC70112.1"/>
    <property type="molecule type" value="Genomic_DNA"/>
</dbReference>
<gene>
    <name evidence="5" type="ORF">BFC18_13040</name>
</gene>
<dbReference type="AlphaFoldDB" id="A0A1E7Z9I1"/>
<keyword evidence="3" id="KW-0808">Transferase</keyword>
<evidence type="ECO:0000313" key="5">
    <source>
        <dbReference type="EMBL" id="OFC70112.1"/>
    </source>
</evidence>
<dbReference type="Proteomes" id="UP000175691">
    <property type="component" value="Unassembled WGS sequence"/>
</dbReference>
<reference evidence="5 6" key="1">
    <citation type="submission" date="2016-08" db="EMBL/GenBank/DDBJ databases">
        <authorList>
            <person name="Seilhamer J.J."/>
        </authorList>
    </citation>
    <scope>NUCLEOTIDE SEQUENCE [LARGE SCALE GENOMIC DNA]</scope>
    <source>
        <strain evidence="5 6">KCTC 42603</strain>
    </source>
</reference>
<dbReference type="InterPro" id="IPR008166">
    <property type="entry name" value="Glyco_transf_92"/>
</dbReference>
<evidence type="ECO:0000256" key="2">
    <source>
        <dbReference type="ARBA" id="ARBA00022676"/>
    </source>
</evidence>
<dbReference type="STRING" id="1656094.BFC18_13040"/>
<keyword evidence="2" id="KW-0328">Glycosyltransferase</keyword>
<evidence type="ECO:0000256" key="3">
    <source>
        <dbReference type="ARBA" id="ARBA00022679"/>
    </source>
</evidence>
<evidence type="ECO:0000313" key="6">
    <source>
        <dbReference type="Proteomes" id="UP000175691"/>
    </source>
</evidence>
<proteinExistence type="predicted"/>
<organism evidence="5 6">
    <name type="scientific">Alteromonas confluentis</name>
    <dbReference type="NCBI Taxonomy" id="1656094"/>
    <lineage>
        <taxon>Bacteria</taxon>
        <taxon>Pseudomonadati</taxon>
        <taxon>Pseudomonadota</taxon>
        <taxon>Gammaproteobacteria</taxon>
        <taxon>Alteromonadales</taxon>
        <taxon>Alteromonadaceae</taxon>
        <taxon>Alteromonas/Salinimonas group</taxon>
        <taxon>Alteromonas</taxon>
    </lineage>
</organism>
<dbReference type="GO" id="GO:0016757">
    <property type="term" value="F:glycosyltransferase activity"/>
    <property type="evidence" value="ECO:0007669"/>
    <property type="project" value="UniProtKB-KW"/>
</dbReference>
<sequence>MNMIKRLFKHKGHSPDSHLTGNKNGKVKLVAIAKDEGFYFSEWIHHHLYFGFDEIDIFINRTTDNSREVLNGISSKYDNVKWHSADWIDKCPEDAKKQIQFIVYNKVWDDILNSGGYSHILFLDIDEFWIPKDFSRNIHDFLNSYSPDDVISFEWLNDLGNIPAFSELPQILTGNLSPLVKTLYPVHTQIKELRHHVALFDGNPNHILVDGVPFEPRKSLIQAVREDLQSLKSAFIYHRAHRSVEEYISLLYRGRPGDSFPYKTNRHGLPTPDAGYQEVELPKASYESYRNSLFDFKNSVNLSKESQNAKQFVLSRLERSLAKLQQFVCSDYQTMMQMFRGVYHHQVVSVFSLQRKKMIEQTPQDFRLMRDLAIDAATQNIEEAIMLMEAAYALNPTGPIIQQKLAEFRERAASKKY</sequence>
<dbReference type="Pfam" id="PF01697">
    <property type="entry name" value="Glyco_transf_92"/>
    <property type="match status" value="1"/>
</dbReference>